<keyword evidence="3" id="KW-1185">Reference proteome</keyword>
<reference evidence="3" key="1">
    <citation type="submission" date="2009-09" db="EMBL/GenBank/DDBJ databases">
        <title>The complete chromosome of Sebaldella termitidis ATCC 33386.</title>
        <authorList>
            <consortium name="US DOE Joint Genome Institute (JGI-PGF)"/>
            <person name="Lucas S."/>
            <person name="Copeland A."/>
            <person name="Lapidus A."/>
            <person name="Glavina del Rio T."/>
            <person name="Dalin E."/>
            <person name="Tice H."/>
            <person name="Bruce D."/>
            <person name="Goodwin L."/>
            <person name="Pitluck S."/>
            <person name="Kyrpides N."/>
            <person name="Mavromatis K."/>
            <person name="Ivanova N."/>
            <person name="Mikhailova N."/>
            <person name="Sims D."/>
            <person name="Meincke L."/>
            <person name="Brettin T."/>
            <person name="Detter J.C."/>
            <person name="Han C."/>
            <person name="Larimer F."/>
            <person name="Land M."/>
            <person name="Hauser L."/>
            <person name="Markowitz V."/>
            <person name="Cheng J.F."/>
            <person name="Hugenholtz P."/>
            <person name="Woyke T."/>
            <person name="Wu D."/>
            <person name="Eisen J.A."/>
        </authorList>
    </citation>
    <scope>NUCLEOTIDE SEQUENCE [LARGE SCALE GENOMIC DNA]</scope>
    <source>
        <strain evidence="3">ATCC 33386 / NCTC 11300</strain>
    </source>
</reference>
<dbReference type="STRING" id="526218.Sterm_0807"/>
<dbReference type="Proteomes" id="UP000000845">
    <property type="component" value="Chromosome"/>
</dbReference>
<dbReference type="RefSeq" id="WP_012860275.1">
    <property type="nucleotide sequence ID" value="NC_013517.1"/>
</dbReference>
<proteinExistence type="predicted"/>
<name>D1ANB9_SEBTE</name>
<organism evidence="2 3">
    <name type="scientific">Sebaldella termitidis (strain ATCC 33386 / NCTC 11300)</name>
    <dbReference type="NCBI Taxonomy" id="526218"/>
    <lineage>
        <taxon>Bacteria</taxon>
        <taxon>Fusobacteriati</taxon>
        <taxon>Fusobacteriota</taxon>
        <taxon>Fusobacteriia</taxon>
        <taxon>Fusobacteriales</taxon>
        <taxon>Leptotrichiaceae</taxon>
        <taxon>Sebaldella</taxon>
    </lineage>
</organism>
<dbReference type="HOGENOM" id="CLU_2496131_0_0_0"/>
<evidence type="ECO:0000313" key="1">
    <source>
        <dbReference type="EMBL" id="ACZ07679.1"/>
    </source>
</evidence>
<evidence type="ECO:0000313" key="2">
    <source>
        <dbReference type="EMBL" id="ACZ09723.1"/>
    </source>
</evidence>
<dbReference type="KEGG" id="str:Sterm_2879"/>
<dbReference type="EMBL" id="CP001739">
    <property type="protein sequence ID" value="ACZ09723.1"/>
    <property type="molecule type" value="Genomic_DNA"/>
</dbReference>
<accession>D1ANB9</accession>
<dbReference type="AlphaFoldDB" id="D1ANB9"/>
<evidence type="ECO:0000313" key="3">
    <source>
        <dbReference type="Proteomes" id="UP000000845"/>
    </source>
</evidence>
<dbReference type="KEGG" id="str:Sterm_0807"/>
<gene>
    <name evidence="1" type="ordered locus">Sterm_0807</name>
    <name evidence="2" type="ordered locus">Sterm_2879</name>
</gene>
<reference evidence="2 3" key="2">
    <citation type="journal article" date="2010" name="Stand. Genomic Sci.">
        <title>Complete genome sequence of Sebaldella termitidis type strain (NCTC 11300).</title>
        <authorList>
            <person name="Harmon-Smith M."/>
            <person name="Celia L."/>
            <person name="Chertkov O."/>
            <person name="Lapidus A."/>
            <person name="Copeland A."/>
            <person name="Glavina Del Rio T."/>
            <person name="Nolan M."/>
            <person name="Lucas S."/>
            <person name="Tice H."/>
            <person name="Cheng J.F."/>
            <person name="Han C."/>
            <person name="Detter J.C."/>
            <person name="Bruce D."/>
            <person name="Goodwin L."/>
            <person name="Pitluck S."/>
            <person name="Pati A."/>
            <person name="Liolios K."/>
            <person name="Ivanova N."/>
            <person name="Mavromatis K."/>
            <person name="Mikhailova N."/>
            <person name="Chen A."/>
            <person name="Palaniappan K."/>
            <person name="Land M."/>
            <person name="Hauser L."/>
            <person name="Chang Y.J."/>
            <person name="Jeffries C.D."/>
            <person name="Brettin T."/>
            <person name="Goker M."/>
            <person name="Beck B."/>
            <person name="Bristow J."/>
            <person name="Eisen J.A."/>
            <person name="Markowitz V."/>
            <person name="Hugenholtz P."/>
            <person name="Kyrpides N.C."/>
            <person name="Klenk H.P."/>
            <person name="Chen F."/>
        </authorList>
    </citation>
    <scope>NUCLEOTIDE SEQUENCE [LARGE SCALE GENOMIC DNA]</scope>
    <source>
        <strain evidence="2">ATCC 33386</strain>
        <strain evidence="3">ATCC 33386 / NCTC 11300</strain>
    </source>
</reference>
<dbReference type="EMBL" id="CP001739">
    <property type="protein sequence ID" value="ACZ07679.1"/>
    <property type="molecule type" value="Genomic_DNA"/>
</dbReference>
<sequence length="86" mass="10046">MTFKDKEKEIEELIDDEEIYKNFSSINVSGDTYLEAELSETCESIAMIYRKNKVHLYNSFLNSLTIENTTAILDLMKKIKRIMDGE</sequence>
<protein>
    <submittedName>
        <fullName evidence="2">Uncharacterized protein</fullName>
    </submittedName>
</protein>